<dbReference type="Pfam" id="PF00573">
    <property type="entry name" value="Ribosomal_L4"/>
    <property type="match status" value="1"/>
</dbReference>
<sequence>MELVVKGADALTVSETTFGRDFNEALVHQVVVAYAAGARQGTRAQKTRSDVSGGGAKPWRQKGTGRARAGTIRSPLWRTGGVTFAARPQDHSQKVNKKMYRGAMQSILSELVRQERLIVVDNFSVEAPKTKALVAKLKELELTDALIVTGELDENLFLAARNLYKVDVRDAKAIDPVSLIAFDKVVMTADAVKQVEEMLA</sequence>
<keyword evidence="5" id="KW-0699">rRNA-binding</keyword>
<dbReference type="Proteomes" id="UP001057998">
    <property type="component" value="Chromosome 1"/>
</dbReference>
<dbReference type="Gene3D" id="3.40.1370.10">
    <property type="match status" value="1"/>
</dbReference>
<feature type="region of interest" description="Disordered" evidence="6">
    <location>
        <begin position="42"/>
        <end position="65"/>
    </location>
</feature>
<dbReference type="SUPFAM" id="SSF52166">
    <property type="entry name" value="Ribosomal protein L4"/>
    <property type="match status" value="1"/>
</dbReference>
<gene>
    <name evidence="5 7" type="primary">rplD</name>
    <name evidence="7" type="ORF">NNL38_01305</name>
</gene>
<proteinExistence type="inferred from homology"/>
<dbReference type="HAMAP" id="MF_01328_B">
    <property type="entry name" value="Ribosomal_uL4_B"/>
    <property type="match status" value="1"/>
</dbReference>
<evidence type="ECO:0000256" key="6">
    <source>
        <dbReference type="SAM" id="MobiDB-lite"/>
    </source>
</evidence>
<name>A0ABY5GFP2_9GAMM</name>
<comment type="similarity">
    <text evidence="1 5">Belongs to the universal ribosomal protein uL4 family.</text>
</comment>
<evidence type="ECO:0000256" key="4">
    <source>
        <dbReference type="ARBA" id="ARBA00035244"/>
    </source>
</evidence>
<comment type="function">
    <text evidence="5">One of the primary rRNA binding proteins, this protein initially binds near the 5'-end of the 23S rRNA. It is important during the early stages of 50S assembly. It makes multiple contacts with different domains of the 23S rRNA in the assembled 50S subunit and ribosome.</text>
</comment>
<dbReference type="NCBIfam" id="TIGR03953">
    <property type="entry name" value="rplD_bact"/>
    <property type="match status" value="1"/>
</dbReference>
<dbReference type="InterPro" id="IPR013005">
    <property type="entry name" value="Ribosomal_uL4-like"/>
</dbReference>
<evidence type="ECO:0000256" key="1">
    <source>
        <dbReference type="ARBA" id="ARBA00010528"/>
    </source>
</evidence>
<dbReference type="GO" id="GO:0005840">
    <property type="term" value="C:ribosome"/>
    <property type="evidence" value="ECO:0007669"/>
    <property type="project" value="UniProtKB-KW"/>
</dbReference>
<dbReference type="InterPro" id="IPR002136">
    <property type="entry name" value="Ribosomal_uL4"/>
</dbReference>
<keyword evidence="3 5" id="KW-0687">Ribonucleoprotein</keyword>
<protein>
    <recommendedName>
        <fullName evidence="4 5">Large ribosomal subunit protein uL4</fullName>
    </recommendedName>
</protein>
<keyword evidence="2 5" id="KW-0689">Ribosomal protein</keyword>
<organism evidence="7 8">
    <name type="scientific">Photobacterium atrarenae</name>
    <dbReference type="NCBI Taxonomy" id="865757"/>
    <lineage>
        <taxon>Bacteria</taxon>
        <taxon>Pseudomonadati</taxon>
        <taxon>Pseudomonadota</taxon>
        <taxon>Gammaproteobacteria</taxon>
        <taxon>Vibrionales</taxon>
        <taxon>Vibrionaceae</taxon>
        <taxon>Photobacterium</taxon>
    </lineage>
</organism>
<evidence type="ECO:0000256" key="5">
    <source>
        <dbReference type="HAMAP-Rule" id="MF_01328"/>
    </source>
</evidence>
<evidence type="ECO:0000256" key="2">
    <source>
        <dbReference type="ARBA" id="ARBA00022980"/>
    </source>
</evidence>
<comment type="subunit">
    <text evidence="5">Part of the 50S ribosomal subunit.</text>
</comment>
<keyword evidence="8" id="KW-1185">Reference proteome</keyword>
<evidence type="ECO:0000313" key="8">
    <source>
        <dbReference type="Proteomes" id="UP001057998"/>
    </source>
</evidence>
<dbReference type="PANTHER" id="PTHR10746">
    <property type="entry name" value="50S RIBOSOMAL PROTEIN L4"/>
    <property type="match status" value="1"/>
</dbReference>
<accession>A0ABY5GFP2</accession>
<evidence type="ECO:0000256" key="3">
    <source>
        <dbReference type="ARBA" id="ARBA00023274"/>
    </source>
</evidence>
<keyword evidence="5" id="KW-0694">RNA-binding</keyword>
<dbReference type="RefSeq" id="WP_255389248.1">
    <property type="nucleotide sequence ID" value="NZ_CP101508.1"/>
</dbReference>
<comment type="function">
    <text evidence="5">Forms part of the polypeptide exit tunnel.</text>
</comment>
<reference evidence="7" key="1">
    <citation type="submission" date="2022-07" db="EMBL/GenBank/DDBJ databases">
        <title>Genome sequencing of Photobacterium atrarenae GJH2-4.</title>
        <authorList>
            <person name="Park S.-J."/>
        </authorList>
    </citation>
    <scope>NUCLEOTIDE SEQUENCE</scope>
    <source>
        <strain evidence="7">GJH2-4</strain>
    </source>
</reference>
<dbReference type="InterPro" id="IPR023574">
    <property type="entry name" value="Ribosomal_uL4_dom_sf"/>
</dbReference>
<evidence type="ECO:0000313" key="7">
    <source>
        <dbReference type="EMBL" id="UTV27996.1"/>
    </source>
</evidence>
<dbReference type="EMBL" id="CP101508">
    <property type="protein sequence ID" value="UTV27996.1"/>
    <property type="molecule type" value="Genomic_DNA"/>
</dbReference>
<dbReference type="PANTHER" id="PTHR10746:SF6">
    <property type="entry name" value="LARGE RIBOSOMAL SUBUNIT PROTEIN UL4M"/>
    <property type="match status" value="1"/>
</dbReference>